<protein>
    <submittedName>
        <fullName evidence="2">Uncharacterized protein</fullName>
    </submittedName>
</protein>
<name>A0A819M959_9BILA</name>
<sequence length="190" mass="21461">MRHLSELWKVSLILGPVFTILFGTSISSLFLGYTKYNQCPFQPFLPQGLVGFGLIGSLSSIIALILIVVSFFKVDDSGTHLWYLVYAIIMVAIYSASAFIWTSIIVLLLRTGYSNYQSENSTDLKSFCHASIDNFCNVFATTVGALALIFFIWFIRCLGLKLWKFFEFGNGGPFFVGNHLTWYYSHMLIP</sequence>
<keyword evidence="1" id="KW-1133">Transmembrane helix</keyword>
<accession>A0A819M959</accession>
<keyword evidence="1" id="KW-0812">Transmembrane</keyword>
<keyword evidence="1" id="KW-0472">Membrane</keyword>
<comment type="caution">
    <text evidence="2">The sequence shown here is derived from an EMBL/GenBank/DDBJ whole genome shotgun (WGS) entry which is preliminary data.</text>
</comment>
<feature type="transmembrane region" description="Helical" evidence="1">
    <location>
        <begin position="51"/>
        <end position="72"/>
    </location>
</feature>
<feature type="transmembrane region" description="Helical" evidence="1">
    <location>
        <begin position="129"/>
        <end position="155"/>
    </location>
</feature>
<dbReference type="EMBL" id="CAJOBF010001699">
    <property type="protein sequence ID" value="CAF3975954.1"/>
    <property type="molecule type" value="Genomic_DNA"/>
</dbReference>
<evidence type="ECO:0000313" key="2">
    <source>
        <dbReference type="EMBL" id="CAF3975954.1"/>
    </source>
</evidence>
<reference evidence="2" key="1">
    <citation type="submission" date="2021-02" db="EMBL/GenBank/DDBJ databases">
        <authorList>
            <person name="Nowell W R."/>
        </authorList>
    </citation>
    <scope>NUCLEOTIDE SEQUENCE</scope>
</reference>
<organism evidence="2 3">
    <name type="scientific">Rotaria magnacalcarata</name>
    <dbReference type="NCBI Taxonomy" id="392030"/>
    <lineage>
        <taxon>Eukaryota</taxon>
        <taxon>Metazoa</taxon>
        <taxon>Spiralia</taxon>
        <taxon>Gnathifera</taxon>
        <taxon>Rotifera</taxon>
        <taxon>Eurotatoria</taxon>
        <taxon>Bdelloidea</taxon>
        <taxon>Philodinida</taxon>
        <taxon>Philodinidae</taxon>
        <taxon>Rotaria</taxon>
    </lineage>
</organism>
<dbReference type="AlphaFoldDB" id="A0A819M959"/>
<proteinExistence type="predicted"/>
<evidence type="ECO:0000256" key="1">
    <source>
        <dbReference type="SAM" id="Phobius"/>
    </source>
</evidence>
<feature type="transmembrane region" description="Helical" evidence="1">
    <location>
        <begin position="84"/>
        <end position="109"/>
    </location>
</feature>
<evidence type="ECO:0000313" key="3">
    <source>
        <dbReference type="Proteomes" id="UP000663842"/>
    </source>
</evidence>
<dbReference type="Proteomes" id="UP000663842">
    <property type="component" value="Unassembled WGS sequence"/>
</dbReference>
<gene>
    <name evidence="2" type="ORF">UXM345_LOCUS14760</name>
</gene>
<feature type="transmembrane region" description="Helical" evidence="1">
    <location>
        <begin position="12"/>
        <end position="31"/>
    </location>
</feature>